<organism evidence="4 5">
    <name type="scientific">Kocuria sediminis</name>
    <dbReference type="NCBI Taxonomy" id="1038857"/>
    <lineage>
        <taxon>Bacteria</taxon>
        <taxon>Bacillati</taxon>
        <taxon>Actinomycetota</taxon>
        <taxon>Actinomycetes</taxon>
        <taxon>Micrococcales</taxon>
        <taxon>Micrococcaceae</taxon>
        <taxon>Kocuria</taxon>
    </lineage>
</organism>
<feature type="compositionally biased region" description="Low complexity" evidence="1">
    <location>
        <begin position="23"/>
        <end position="32"/>
    </location>
</feature>
<name>A0A6N8GL45_9MICC</name>
<dbReference type="InterPro" id="IPR001932">
    <property type="entry name" value="PPM-type_phosphatase-like_dom"/>
</dbReference>
<dbReference type="EMBL" id="WOGU01000009">
    <property type="protein sequence ID" value="MUN63831.1"/>
    <property type="molecule type" value="Genomic_DNA"/>
</dbReference>
<gene>
    <name evidence="4" type="ORF">GMA12_11900</name>
</gene>
<feature type="domain" description="PPM-type phosphatase" evidence="3">
    <location>
        <begin position="321"/>
        <end position="528"/>
    </location>
</feature>
<keyword evidence="5" id="KW-1185">Reference proteome</keyword>
<accession>A0A6N8GL45</accession>
<dbReference type="SUPFAM" id="SSF81606">
    <property type="entry name" value="PP2C-like"/>
    <property type="match status" value="1"/>
</dbReference>
<dbReference type="PANTHER" id="PTHR43102">
    <property type="entry name" value="SLR1143 PROTEIN"/>
    <property type="match status" value="1"/>
</dbReference>
<reference evidence="4 5" key="1">
    <citation type="submission" date="2019-12" db="EMBL/GenBank/DDBJ databases">
        <authorList>
            <person name="Shi Y."/>
        </authorList>
    </citation>
    <scope>NUCLEOTIDE SEQUENCE [LARGE SCALE GENOMIC DNA]</scope>
    <source>
        <strain evidence="4 5">JCM 17929</strain>
    </source>
</reference>
<dbReference type="AlphaFoldDB" id="A0A6N8GL45"/>
<feature type="region of interest" description="Disordered" evidence="1">
    <location>
        <begin position="1"/>
        <end position="134"/>
    </location>
</feature>
<protein>
    <submittedName>
        <fullName evidence="4">SpoIIE family protein phosphatase</fullName>
    </submittedName>
</protein>
<dbReference type="SUPFAM" id="SSF55781">
    <property type="entry name" value="GAF domain-like"/>
    <property type="match status" value="1"/>
</dbReference>
<dbReference type="Pfam" id="PF01590">
    <property type="entry name" value="GAF"/>
    <property type="match status" value="1"/>
</dbReference>
<evidence type="ECO:0000313" key="4">
    <source>
        <dbReference type="EMBL" id="MUN63831.1"/>
    </source>
</evidence>
<comment type="caution">
    <text evidence="4">The sequence shown here is derived from an EMBL/GenBank/DDBJ whole genome shotgun (WGS) entry which is preliminary data.</text>
</comment>
<dbReference type="Pfam" id="PF07228">
    <property type="entry name" value="SpoIIE"/>
    <property type="match status" value="1"/>
</dbReference>
<evidence type="ECO:0000256" key="1">
    <source>
        <dbReference type="SAM" id="MobiDB-lite"/>
    </source>
</evidence>
<dbReference type="Proteomes" id="UP000436989">
    <property type="component" value="Unassembled WGS sequence"/>
</dbReference>
<feature type="compositionally biased region" description="Basic and acidic residues" evidence="1">
    <location>
        <begin position="36"/>
        <end position="45"/>
    </location>
</feature>
<evidence type="ECO:0000313" key="5">
    <source>
        <dbReference type="Proteomes" id="UP000436989"/>
    </source>
</evidence>
<dbReference type="Gene3D" id="3.60.40.10">
    <property type="entry name" value="PPM-type phosphatase domain"/>
    <property type="match status" value="1"/>
</dbReference>
<proteinExistence type="predicted"/>
<evidence type="ECO:0000259" key="3">
    <source>
        <dbReference type="SMART" id="SM00331"/>
    </source>
</evidence>
<dbReference type="InterPro" id="IPR036457">
    <property type="entry name" value="PPM-type-like_dom_sf"/>
</dbReference>
<dbReference type="SMART" id="SM00331">
    <property type="entry name" value="PP2C_SIG"/>
    <property type="match status" value="1"/>
</dbReference>
<dbReference type="InterPro" id="IPR003018">
    <property type="entry name" value="GAF"/>
</dbReference>
<dbReference type="PANTHER" id="PTHR43102:SF2">
    <property type="entry name" value="GAF DOMAIN-CONTAINING PROTEIN"/>
    <property type="match status" value="1"/>
</dbReference>
<dbReference type="SMART" id="SM00065">
    <property type="entry name" value="GAF"/>
    <property type="match status" value="1"/>
</dbReference>
<evidence type="ECO:0000259" key="2">
    <source>
        <dbReference type="SMART" id="SM00065"/>
    </source>
</evidence>
<feature type="compositionally biased region" description="Basic and acidic residues" evidence="1">
    <location>
        <begin position="65"/>
        <end position="77"/>
    </location>
</feature>
<sequence>MGLHSPSTVPKMGPRRQPSHYQGSGTVTSSSTRRLAPHELRDHHLGSTRPAVQAPRPGAWPPPRHGCESRASHHQSSDTELPSTPPPVRLTAQGATPARALRPGHVAHDSAPAPPRRGPCRERRRGGMARATSVGSVGRMHMHIDHQEQARVAALHDLKILDTPREERYDRVVRIAQEVFQVAAAAVNLIDAERQFTKAEAGLPGLVHTPRTDSLCSHTVARDAPLIVPDATAEDLFRGNPFVTADPPVRFYAGQPLHAPGGEAVGSLCLVDHQPRQLSEREQRLLAELAGWVERELAAQGELDRAEQIQQMLMPKTDPALPGWEIAGRCTAAQSIGGDFYDWFRNGDRLQLTLADVMGKGIPAALLSASARAVLRGTFQYNEPAQAIARATGALDPLLEEAGAFVTVFTARLSSTTGVLEYVDAGHGLALVLCPDGTHRRLETSGPPLGAVPGAQWRIHTTALEAGETLLVVSDGFLDYFTGIDEAIESAAAASASAATAAELVERCAGYARSAGLDDDSTVLALRRTA</sequence>
<dbReference type="InterPro" id="IPR029016">
    <property type="entry name" value="GAF-like_dom_sf"/>
</dbReference>
<feature type="domain" description="GAF" evidence="2">
    <location>
        <begin position="164"/>
        <end position="307"/>
    </location>
</feature>
<dbReference type="Gene3D" id="3.30.450.40">
    <property type="match status" value="1"/>
</dbReference>